<evidence type="ECO:0000256" key="8">
    <source>
        <dbReference type="ARBA" id="ARBA00023134"/>
    </source>
</evidence>
<dbReference type="InterPro" id="IPR003373">
    <property type="entry name" value="Fe2_transport_prot-B"/>
</dbReference>
<comment type="caution">
    <text evidence="15">The sequence shown here is derived from an EMBL/GenBank/DDBJ whole genome shotgun (WGS) entry which is preliminary data.</text>
</comment>
<feature type="transmembrane region" description="Helical" evidence="13">
    <location>
        <begin position="637"/>
        <end position="656"/>
    </location>
</feature>
<dbReference type="Gene3D" id="1.10.287.1770">
    <property type="match status" value="1"/>
</dbReference>
<feature type="transmembrane region" description="Helical" evidence="13">
    <location>
        <begin position="336"/>
        <end position="357"/>
    </location>
</feature>
<feature type="transmembrane region" description="Helical" evidence="13">
    <location>
        <begin position="549"/>
        <end position="573"/>
    </location>
</feature>
<reference evidence="15 16" key="1">
    <citation type="submission" date="2018-06" db="EMBL/GenBank/DDBJ databases">
        <title>Genomic Encyclopedia of Type Strains, Phase IV (KMG-IV): sequencing the most valuable type-strain genomes for metagenomic binning, comparative biology and taxonomic classification.</title>
        <authorList>
            <person name="Goeker M."/>
        </authorList>
    </citation>
    <scope>NUCLEOTIDE SEQUENCE [LARGE SCALE GENOMIC DNA]</scope>
    <source>
        <strain evidence="15 16">DSM 22112</strain>
    </source>
</reference>
<dbReference type="FunFam" id="3.40.50.300:FF:000969">
    <property type="entry name" value="Ferrous iron transporter B"/>
    <property type="match status" value="1"/>
</dbReference>
<comment type="similarity">
    <text evidence="13">Belongs to the TRAFAC class TrmE-Era-EngA-EngB-Septin-like GTPase superfamily. FeoB GTPase (TC 9.A.8) family.</text>
</comment>
<keyword evidence="7 13" id="KW-1133">Transmembrane helix</keyword>
<evidence type="ECO:0000259" key="14">
    <source>
        <dbReference type="PROSITE" id="PS51711"/>
    </source>
</evidence>
<evidence type="ECO:0000256" key="9">
    <source>
        <dbReference type="ARBA" id="ARBA00023136"/>
    </source>
</evidence>
<evidence type="ECO:0000313" key="16">
    <source>
        <dbReference type="Proteomes" id="UP000253490"/>
    </source>
</evidence>
<dbReference type="Pfam" id="PF02421">
    <property type="entry name" value="FeoB_N"/>
    <property type="match status" value="1"/>
</dbReference>
<feature type="binding site" evidence="12">
    <location>
        <position position="47"/>
    </location>
    <ligand>
        <name>Mg(2+)</name>
        <dbReference type="ChEBI" id="CHEBI:18420"/>
        <label>2</label>
    </ligand>
</feature>
<keyword evidence="4" id="KW-1003">Cell membrane</keyword>
<sequence length="701" mass="78024">MGLTYQSSKREAFVDLFDIQKEDGEYAIALAGNPNTGKSTVFNALTGLHQHTGNWPGKTVVNARGNFNYKGQDYILVDLPGTYSLFASSEEEIVARDYICFGNPDAVIVVADATCLERNLNLLLQVMELSDKVVLCINLIDEAKKKGIHIDVEALKKELSIPIVLTSAREGIGLDQLQKEISSLVRTSVQSSNKKTYYSDDIEEKVEQIESQLEVLPLNKRWLSLRILDSDLFFIESLKEYIPEESYENIEAIWKSIHIDKGATREFINNHNFKYIEFLVDKYVKSSKNIHERDMKIDNIITSKKYGIPIMILCLGIVFWITIVGSNYPSQALSKILFGFQDHLSAFLISINVSSWLRNLLLDGVYKTTAWVVSVMLPPMAIFFPLFTILEDLGFLPRVAFNLDHLFKKASAHGKQCLTMCMGFGCNAAGVIGCRIIESPRERVIAIITNNFVPCNGRFPTLIAISVMFFTLSSGEGIINSLITTLSLTAIILLGIIITLLVSYGLSKTLLKGVPSTFTLELPPYRIPKIGRVLYSSLIDRTIFVLKRALLVAIPTGAAIWILANISIGNVPILQILSGILDPLGQLIGLDGVILLAFILGMPANEIVLPIILMAYLNAGSLMDYESLSSLRDIFLANNWTLLTALNTMLFSLLHWPCSSTLWTIKKETGSLKWTVLAFMIPTVIAFGVCFITASVYRLLF</sequence>
<dbReference type="Proteomes" id="UP000253490">
    <property type="component" value="Unassembled WGS sequence"/>
</dbReference>
<feature type="transmembrane region" description="Helical" evidence="13">
    <location>
        <begin position="459"/>
        <end position="479"/>
    </location>
</feature>
<comment type="subcellular location">
    <subcellularLocation>
        <location evidence="2 13">Cell membrane</location>
        <topology evidence="2 13">Multi-pass membrane protein</topology>
    </subcellularLocation>
</comment>
<evidence type="ECO:0000256" key="2">
    <source>
        <dbReference type="ARBA" id="ARBA00004651"/>
    </source>
</evidence>
<dbReference type="EMBL" id="QNRX01000001">
    <property type="protein sequence ID" value="RBP70224.1"/>
    <property type="molecule type" value="Genomic_DNA"/>
</dbReference>
<evidence type="ECO:0000256" key="6">
    <source>
        <dbReference type="ARBA" id="ARBA00022741"/>
    </source>
</evidence>
<keyword evidence="13" id="KW-0406">Ion transport</keyword>
<feature type="domain" description="FeoB-type G" evidence="14">
    <location>
        <begin position="25"/>
        <end position="187"/>
    </location>
</feature>
<evidence type="ECO:0000256" key="13">
    <source>
        <dbReference type="RuleBase" id="RU362098"/>
    </source>
</evidence>
<dbReference type="InterPro" id="IPR041069">
    <property type="entry name" value="FeoB_Cyto"/>
</dbReference>
<dbReference type="InterPro" id="IPR030389">
    <property type="entry name" value="G_FEOB_dom"/>
</dbReference>
<dbReference type="InterPro" id="IPR011642">
    <property type="entry name" value="Gate_dom"/>
</dbReference>
<dbReference type="InterPro" id="IPR011640">
    <property type="entry name" value="Fe2_transport_prot_B_C"/>
</dbReference>
<feature type="binding site" evidence="11">
    <location>
        <begin position="32"/>
        <end position="39"/>
    </location>
    <ligand>
        <name>GTP</name>
        <dbReference type="ChEBI" id="CHEBI:37565"/>
        <label>1</label>
    </ligand>
</feature>
<comment type="function">
    <text evidence="1 13">Probable transporter of a GTP-driven Fe(2+) uptake system.</text>
</comment>
<evidence type="ECO:0000256" key="3">
    <source>
        <dbReference type="ARBA" id="ARBA00022448"/>
    </source>
</evidence>
<dbReference type="PROSITE" id="PS51711">
    <property type="entry name" value="G_FEOB"/>
    <property type="match status" value="1"/>
</dbReference>
<dbReference type="SUPFAM" id="SSF52540">
    <property type="entry name" value="P-loop containing nucleoside triphosphate hydrolases"/>
    <property type="match status" value="1"/>
</dbReference>
<dbReference type="GO" id="GO:0046872">
    <property type="term" value="F:metal ion binding"/>
    <property type="evidence" value="ECO:0007669"/>
    <property type="project" value="UniProtKB-KW"/>
</dbReference>
<keyword evidence="13" id="KW-0408">Iron</keyword>
<dbReference type="NCBIfam" id="TIGR00437">
    <property type="entry name" value="feoB"/>
    <property type="match status" value="1"/>
</dbReference>
<keyword evidence="12" id="KW-0460">Magnesium</keyword>
<dbReference type="PANTHER" id="PTHR43185">
    <property type="entry name" value="FERROUS IRON TRANSPORT PROTEIN B"/>
    <property type="match status" value="1"/>
</dbReference>
<dbReference type="Pfam" id="PF17910">
    <property type="entry name" value="FeoB_Cyto"/>
    <property type="match status" value="1"/>
</dbReference>
<evidence type="ECO:0000256" key="12">
    <source>
        <dbReference type="PIRSR" id="PIRSR603373-2"/>
    </source>
</evidence>
<evidence type="ECO:0000256" key="11">
    <source>
        <dbReference type="PIRSR" id="PIRSR603373-1"/>
    </source>
</evidence>
<dbReference type="GO" id="GO:0005886">
    <property type="term" value="C:plasma membrane"/>
    <property type="evidence" value="ECO:0007669"/>
    <property type="project" value="UniProtKB-SubCell"/>
</dbReference>
<evidence type="ECO:0000256" key="1">
    <source>
        <dbReference type="ARBA" id="ARBA00003926"/>
    </source>
</evidence>
<dbReference type="RefSeq" id="WP_113919432.1">
    <property type="nucleotide sequence ID" value="NZ_QNRX01000001.1"/>
</dbReference>
<keyword evidence="13" id="KW-0410">Iron transport</keyword>
<keyword evidence="16" id="KW-1185">Reference proteome</keyword>
<feature type="binding site" evidence="11">
    <location>
        <begin position="138"/>
        <end position="141"/>
    </location>
    <ligand>
        <name>GTP</name>
        <dbReference type="ChEBI" id="CHEBI:37565"/>
        <label>1</label>
    </ligand>
</feature>
<dbReference type="CDD" id="cd01879">
    <property type="entry name" value="FeoB"/>
    <property type="match status" value="1"/>
</dbReference>
<dbReference type="InterPro" id="IPR050860">
    <property type="entry name" value="FeoB_GTPase"/>
</dbReference>
<feature type="binding site" evidence="12">
    <location>
        <position position="44"/>
    </location>
    <ligand>
        <name>Mg(2+)</name>
        <dbReference type="ChEBI" id="CHEBI:18420"/>
        <label>2</label>
    </ligand>
</feature>
<dbReference type="Pfam" id="PF07670">
    <property type="entry name" value="Gate"/>
    <property type="match status" value="2"/>
</dbReference>
<keyword evidence="8 11" id="KW-0342">GTP-binding</keyword>
<dbReference type="GO" id="GO:0005525">
    <property type="term" value="F:GTP binding"/>
    <property type="evidence" value="ECO:0007669"/>
    <property type="project" value="UniProtKB-KW"/>
</dbReference>
<dbReference type="Pfam" id="PF07664">
    <property type="entry name" value="FeoB_C"/>
    <property type="match status" value="1"/>
</dbReference>
<organism evidence="15 16">
    <name type="scientific">Alkalibaculum bacchi</name>
    <dbReference type="NCBI Taxonomy" id="645887"/>
    <lineage>
        <taxon>Bacteria</taxon>
        <taxon>Bacillati</taxon>
        <taxon>Bacillota</taxon>
        <taxon>Clostridia</taxon>
        <taxon>Eubacteriales</taxon>
        <taxon>Eubacteriaceae</taxon>
        <taxon>Alkalibaculum</taxon>
    </lineage>
</organism>
<keyword evidence="5 13" id="KW-0812">Transmembrane</keyword>
<evidence type="ECO:0000256" key="5">
    <source>
        <dbReference type="ARBA" id="ARBA00022692"/>
    </source>
</evidence>
<evidence type="ECO:0000256" key="7">
    <source>
        <dbReference type="ARBA" id="ARBA00022989"/>
    </source>
</evidence>
<gene>
    <name evidence="15" type="ORF">DES36_101283</name>
</gene>
<keyword evidence="6 11" id="KW-0547">Nucleotide-binding</keyword>
<accession>A0A366II85</accession>
<feature type="transmembrane region" description="Helical" evidence="13">
    <location>
        <begin position="593"/>
        <end position="617"/>
    </location>
</feature>
<evidence type="ECO:0000313" key="15">
    <source>
        <dbReference type="EMBL" id="RBP70224.1"/>
    </source>
</evidence>
<dbReference type="PANTHER" id="PTHR43185:SF2">
    <property type="entry name" value="FERROUS IRON TRANSPORT PROTEIN B"/>
    <property type="match status" value="1"/>
</dbReference>
<evidence type="ECO:0000256" key="4">
    <source>
        <dbReference type="ARBA" id="ARBA00022475"/>
    </source>
</evidence>
<evidence type="ECO:0000256" key="10">
    <source>
        <dbReference type="NCBIfam" id="TIGR00437"/>
    </source>
</evidence>
<feature type="transmembrane region" description="Helical" evidence="13">
    <location>
        <begin position="676"/>
        <end position="700"/>
    </location>
</feature>
<keyword evidence="9 13" id="KW-0472">Membrane</keyword>
<protein>
    <recommendedName>
        <fullName evidence="10 13">Ferrous iron transport protein B</fullName>
    </recommendedName>
</protein>
<dbReference type="Gene3D" id="3.40.50.300">
    <property type="entry name" value="P-loop containing nucleotide triphosphate hydrolases"/>
    <property type="match status" value="1"/>
</dbReference>
<keyword evidence="3 13" id="KW-0813">Transport</keyword>
<dbReference type="OrthoDB" id="9809127at2"/>
<feature type="binding site" evidence="12">
    <location>
        <position position="46"/>
    </location>
    <ligand>
        <name>Mg(2+)</name>
        <dbReference type="ChEBI" id="CHEBI:18420"/>
        <label>2</label>
    </ligand>
</feature>
<feature type="transmembrane region" description="Helical" evidence="13">
    <location>
        <begin position="369"/>
        <end position="390"/>
    </location>
</feature>
<feature type="binding site" evidence="12">
    <location>
        <position position="43"/>
    </location>
    <ligand>
        <name>Mg(2+)</name>
        <dbReference type="ChEBI" id="CHEBI:18420"/>
        <label>2</label>
    </ligand>
</feature>
<dbReference type="InterPro" id="IPR027417">
    <property type="entry name" value="P-loop_NTPase"/>
</dbReference>
<dbReference type="GO" id="GO:0015093">
    <property type="term" value="F:ferrous iron transmembrane transporter activity"/>
    <property type="evidence" value="ECO:0007669"/>
    <property type="project" value="UniProtKB-UniRule"/>
</dbReference>
<name>A0A366II85_9FIRM</name>
<feature type="transmembrane region" description="Helical" evidence="13">
    <location>
        <begin position="485"/>
        <end position="506"/>
    </location>
</feature>
<feature type="transmembrane region" description="Helical" evidence="13">
    <location>
        <begin position="306"/>
        <end position="324"/>
    </location>
</feature>
<dbReference type="AlphaFoldDB" id="A0A366II85"/>
<feature type="binding site" evidence="11">
    <location>
        <begin position="78"/>
        <end position="81"/>
    </location>
    <ligand>
        <name>GTP</name>
        <dbReference type="ChEBI" id="CHEBI:37565"/>
        <label>1</label>
    </ligand>
</feature>
<proteinExistence type="inferred from homology"/>
<keyword evidence="12" id="KW-0479">Metal-binding</keyword>